<dbReference type="eggNOG" id="COG4473">
    <property type="taxonomic scope" value="Bacteria"/>
</dbReference>
<dbReference type="STRING" id="649639.Bcell_1474"/>
<feature type="transmembrane region" description="Helical" evidence="1">
    <location>
        <begin position="166"/>
        <end position="184"/>
    </location>
</feature>
<feature type="transmembrane region" description="Helical" evidence="1">
    <location>
        <begin position="21"/>
        <end position="46"/>
    </location>
</feature>
<dbReference type="GO" id="GO:0016020">
    <property type="term" value="C:membrane"/>
    <property type="evidence" value="ECO:0007669"/>
    <property type="project" value="InterPro"/>
</dbReference>
<feature type="transmembrane region" description="Helical" evidence="1">
    <location>
        <begin position="190"/>
        <end position="208"/>
    </location>
</feature>
<feature type="transmembrane region" description="Helical" evidence="1">
    <location>
        <begin position="309"/>
        <end position="327"/>
    </location>
</feature>
<keyword evidence="1" id="KW-1133">Transmembrane helix</keyword>
<gene>
    <name evidence="2" type="ordered locus">Bcell_1474</name>
</gene>
<reference evidence="2" key="1">
    <citation type="submission" date="2010-12" db="EMBL/GenBank/DDBJ databases">
        <title>Complete sequence of Bacillus cellulosilyticus DSM 2522.</title>
        <authorList>
            <consortium name="US DOE Joint Genome Institute"/>
            <person name="Lucas S."/>
            <person name="Copeland A."/>
            <person name="Lapidus A."/>
            <person name="Cheng J.-F."/>
            <person name="Bruce D."/>
            <person name="Goodwin L."/>
            <person name="Pitluck S."/>
            <person name="Chertkov O."/>
            <person name="Detter J.C."/>
            <person name="Han C."/>
            <person name="Tapia R."/>
            <person name="Land M."/>
            <person name="Hauser L."/>
            <person name="Jeffries C."/>
            <person name="Kyrpides N."/>
            <person name="Ivanova N."/>
            <person name="Mikhailova N."/>
            <person name="Brumm P."/>
            <person name="Mead D."/>
            <person name="Woyke T."/>
        </authorList>
    </citation>
    <scope>NUCLEOTIDE SEQUENCE [LARGE SCALE GENOMIC DNA]</scope>
    <source>
        <strain evidence="2">DSM 2522</strain>
    </source>
</reference>
<evidence type="ECO:0000256" key="1">
    <source>
        <dbReference type="SAM" id="Phobius"/>
    </source>
</evidence>
<proteinExistence type="predicted"/>
<name>E6TV53_EVAC2</name>
<sequence>MVNDKQIWIKRRADYWGMAIKYLKLIGNSGFLFALYLLFVFGSYYYGKFLQWLPETFPATIFFTIVFTWMITRGRVRTFAKQGDLFFLTPTEKKLSSYFRSAMYYSWGMETVYLSFLFLLLAPLFFDRIHSSGAFMLTILCFLSFLKCWNLMTSFEEQRLQEKNRYYLHGFIRLGLNAITIYALFTFQSIFFIGALVLLLVIFYFGYFQKLGKTHSLKWERLVEIENQTVMTFYRIANSFTDVPVLKSKVRPRKWLSFLFSFVKYKKAHVYHYLFIRAFTRSNDYFGIYIRLTLLAILFVSVIEIDWGRWFIVILFSYMTALQIQTLKHHFDTSSMVEIYPVSMKEKFRSHQYWLYILGTFQALIFSLSSSIMYSLYEALFVFVMTLTVYIIHSVLLLKRVYAKQ</sequence>
<feature type="transmembrane region" description="Helical" evidence="1">
    <location>
        <begin position="353"/>
        <end position="374"/>
    </location>
</feature>
<dbReference type="InterPro" id="IPR010288">
    <property type="entry name" value="EcsB_ABC"/>
</dbReference>
<dbReference type="AlphaFoldDB" id="E6TV53"/>
<feature type="transmembrane region" description="Helical" evidence="1">
    <location>
        <begin position="52"/>
        <end position="72"/>
    </location>
</feature>
<feature type="transmembrane region" description="Helical" evidence="1">
    <location>
        <begin position="132"/>
        <end position="154"/>
    </location>
</feature>
<protein>
    <submittedName>
        <fullName evidence="2">ABC transporter EcsB</fullName>
    </submittedName>
</protein>
<accession>E6TV53</accession>
<dbReference type="HOGENOM" id="CLU_054332_0_0_9"/>
<dbReference type="EMBL" id="CP002394">
    <property type="protein sequence ID" value="ADU29737.1"/>
    <property type="molecule type" value="Genomic_DNA"/>
</dbReference>
<dbReference type="RefSeq" id="WP_013488074.1">
    <property type="nucleotide sequence ID" value="NC_014829.1"/>
</dbReference>
<feature type="transmembrane region" description="Helical" evidence="1">
    <location>
        <begin position="104"/>
        <end position="126"/>
    </location>
</feature>
<evidence type="ECO:0000313" key="3">
    <source>
        <dbReference type="Proteomes" id="UP000001401"/>
    </source>
</evidence>
<keyword evidence="3" id="KW-1185">Reference proteome</keyword>
<feature type="transmembrane region" description="Helical" evidence="1">
    <location>
        <begin position="285"/>
        <end position="303"/>
    </location>
</feature>
<keyword evidence="1" id="KW-0472">Membrane</keyword>
<dbReference type="Proteomes" id="UP000001401">
    <property type="component" value="Chromosome"/>
</dbReference>
<evidence type="ECO:0000313" key="2">
    <source>
        <dbReference type="EMBL" id="ADU29737.1"/>
    </source>
</evidence>
<keyword evidence="1" id="KW-0812">Transmembrane</keyword>
<dbReference type="PIRSF" id="PIRSF037259">
    <property type="entry name" value="EcsB_ABC"/>
    <property type="match status" value="1"/>
</dbReference>
<dbReference type="Pfam" id="PF05975">
    <property type="entry name" value="EcsB"/>
    <property type="match status" value="1"/>
</dbReference>
<dbReference type="OrthoDB" id="2447941at2"/>
<feature type="transmembrane region" description="Helical" evidence="1">
    <location>
        <begin position="380"/>
        <end position="398"/>
    </location>
</feature>
<dbReference type="KEGG" id="bco:Bcell_1474"/>
<organism evidence="2 3">
    <name type="scientific">Evansella cellulosilytica (strain ATCC 21833 / DSM 2522 / FERM P-1141 / JCM 9156 / N-4)</name>
    <name type="common">Bacillus cellulosilyticus</name>
    <dbReference type="NCBI Taxonomy" id="649639"/>
    <lineage>
        <taxon>Bacteria</taxon>
        <taxon>Bacillati</taxon>
        <taxon>Bacillota</taxon>
        <taxon>Bacilli</taxon>
        <taxon>Bacillales</taxon>
        <taxon>Bacillaceae</taxon>
        <taxon>Evansella</taxon>
    </lineage>
</organism>